<proteinExistence type="predicted"/>
<comment type="caution">
    <text evidence="1">The sequence shown here is derived from an EMBL/GenBank/DDBJ whole genome shotgun (WGS) entry which is preliminary data.</text>
</comment>
<dbReference type="Proteomes" id="UP000295110">
    <property type="component" value="Unassembled WGS sequence"/>
</dbReference>
<protein>
    <submittedName>
        <fullName evidence="1">Uncharacterized protein</fullName>
    </submittedName>
</protein>
<dbReference type="EMBL" id="SMBU01000022">
    <property type="protein sequence ID" value="TCU92559.1"/>
    <property type="molecule type" value="Genomic_DNA"/>
</dbReference>
<dbReference type="AlphaFoldDB" id="A0A4V2VPZ5"/>
<evidence type="ECO:0000313" key="2">
    <source>
        <dbReference type="Proteomes" id="UP000295110"/>
    </source>
</evidence>
<organism evidence="1 2">
    <name type="scientific">Roseateles saccharophilus</name>
    <name type="common">Pseudomonas saccharophila</name>
    <dbReference type="NCBI Taxonomy" id="304"/>
    <lineage>
        <taxon>Bacteria</taxon>
        <taxon>Pseudomonadati</taxon>
        <taxon>Pseudomonadota</taxon>
        <taxon>Betaproteobacteria</taxon>
        <taxon>Burkholderiales</taxon>
        <taxon>Sphaerotilaceae</taxon>
        <taxon>Roseateles</taxon>
    </lineage>
</organism>
<gene>
    <name evidence="1" type="ORF">EV671_102273</name>
</gene>
<accession>A0A4V2VPZ5</accession>
<evidence type="ECO:0000313" key="1">
    <source>
        <dbReference type="EMBL" id="TCU92559.1"/>
    </source>
</evidence>
<reference evidence="1 2" key="1">
    <citation type="submission" date="2019-03" db="EMBL/GenBank/DDBJ databases">
        <title>Genomic Encyclopedia of Type Strains, Phase IV (KMG-IV): sequencing the most valuable type-strain genomes for metagenomic binning, comparative biology and taxonomic classification.</title>
        <authorList>
            <person name="Goeker M."/>
        </authorList>
    </citation>
    <scope>NUCLEOTIDE SEQUENCE [LARGE SCALE GENOMIC DNA]</scope>
    <source>
        <strain evidence="1 2">DSM 654</strain>
    </source>
</reference>
<name>A0A4V2VPZ5_ROSSA</name>
<keyword evidence="2" id="KW-1185">Reference proteome</keyword>
<sequence length="120" mass="13166">MDSSETAPPPDAGRGPEIARLITDLDAVLQAMLKAMPMSKPWQRQVLTHLAEVDKHVQVLRMTIAMHRGREEMLEAVARVQTNLRAANLYVLGGRADIDTKTAVYIAFELGRKLGAAFAA</sequence>